<keyword evidence="2" id="KW-0812">Transmembrane</keyword>
<evidence type="ECO:0000313" key="3">
    <source>
        <dbReference type="EMBL" id="GAG24227.1"/>
    </source>
</evidence>
<accession>X0WLW6</accession>
<feature type="transmembrane region" description="Helical" evidence="2">
    <location>
        <begin position="114"/>
        <end position="133"/>
    </location>
</feature>
<feature type="non-terminal residue" evidence="3">
    <location>
        <position position="1"/>
    </location>
</feature>
<gene>
    <name evidence="3" type="ORF">S01H1_59021</name>
</gene>
<feature type="non-terminal residue" evidence="3">
    <location>
        <position position="255"/>
    </location>
</feature>
<proteinExistence type="predicted"/>
<protein>
    <submittedName>
        <fullName evidence="3">Uncharacterized protein</fullName>
    </submittedName>
</protein>
<keyword evidence="2" id="KW-1133">Transmembrane helix</keyword>
<name>X0WLW6_9ZZZZ</name>
<evidence type="ECO:0000256" key="2">
    <source>
        <dbReference type="SAM" id="Phobius"/>
    </source>
</evidence>
<feature type="compositionally biased region" description="Acidic residues" evidence="1">
    <location>
        <begin position="235"/>
        <end position="245"/>
    </location>
</feature>
<comment type="caution">
    <text evidence="3">The sequence shown here is derived from an EMBL/GenBank/DDBJ whole genome shotgun (WGS) entry which is preliminary data.</text>
</comment>
<evidence type="ECO:0000256" key="1">
    <source>
        <dbReference type="SAM" id="MobiDB-lite"/>
    </source>
</evidence>
<feature type="transmembrane region" description="Helical" evidence="2">
    <location>
        <begin position="85"/>
        <end position="107"/>
    </location>
</feature>
<dbReference type="AlphaFoldDB" id="X0WLW6"/>
<feature type="transmembrane region" description="Helical" evidence="2">
    <location>
        <begin position="6"/>
        <end position="31"/>
    </location>
</feature>
<feature type="region of interest" description="Disordered" evidence="1">
    <location>
        <begin position="229"/>
        <end position="255"/>
    </location>
</feature>
<sequence>TTLGIGFWLSWLATILALISTAGIFPAFIASGSIDLVVSRPIGRTRLFLTQYAAGLLFVALQISVFCLASFLVIGLRGGAWEPGIFLAIPLVLCFFSYLFSVCVLLGVMWRSTVAALLLTILFWAMLAGLNGAEVTVLTIQFQQEQEQTQRQIRVEGAEARLRARQDAGESTSSSQERLTKLRGEYDRAASGIDKLKTAHRILCGIKTFLPKASETVDLLERALIHTAELPGVGEEQEPEPGEEQEPPRGGAGAP</sequence>
<keyword evidence="2" id="KW-0472">Membrane</keyword>
<dbReference type="EMBL" id="BARS01038578">
    <property type="protein sequence ID" value="GAG24227.1"/>
    <property type="molecule type" value="Genomic_DNA"/>
</dbReference>
<feature type="transmembrane region" description="Helical" evidence="2">
    <location>
        <begin position="52"/>
        <end position="73"/>
    </location>
</feature>
<reference evidence="3" key="1">
    <citation type="journal article" date="2014" name="Front. Microbiol.">
        <title>High frequency of phylogenetically diverse reductive dehalogenase-homologous genes in deep subseafloor sedimentary metagenomes.</title>
        <authorList>
            <person name="Kawai M."/>
            <person name="Futagami T."/>
            <person name="Toyoda A."/>
            <person name="Takaki Y."/>
            <person name="Nishi S."/>
            <person name="Hori S."/>
            <person name="Arai W."/>
            <person name="Tsubouchi T."/>
            <person name="Morono Y."/>
            <person name="Uchiyama I."/>
            <person name="Ito T."/>
            <person name="Fujiyama A."/>
            <person name="Inagaki F."/>
            <person name="Takami H."/>
        </authorList>
    </citation>
    <scope>NUCLEOTIDE SEQUENCE</scope>
    <source>
        <strain evidence="3">Expedition CK06-06</strain>
    </source>
</reference>
<organism evidence="3">
    <name type="scientific">marine sediment metagenome</name>
    <dbReference type="NCBI Taxonomy" id="412755"/>
    <lineage>
        <taxon>unclassified sequences</taxon>
        <taxon>metagenomes</taxon>
        <taxon>ecological metagenomes</taxon>
    </lineage>
</organism>